<keyword evidence="4 6" id="KW-1133">Transmembrane helix</keyword>
<comment type="subcellular location">
    <subcellularLocation>
        <location evidence="1">Cell membrane</location>
    </subcellularLocation>
</comment>
<evidence type="ECO:0000256" key="6">
    <source>
        <dbReference type="SAM" id="Phobius"/>
    </source>
</evidence>
<evidence type="ECO:0000256" key="2">
    <source>
        <dbReference type="ARBA" id="ARBA00022475"/>
    </source>
</evidence>
<gene>
    <name evidence="7" type="ORF">EDD76_11174</name>
</gene>
<reference evidence="7 8" key="1">
    <citation type="submission" date="2019-03" db="EMBL/GenBank/DDBJ databases">
        <title>Genomic Encyclopedia of Type Strains, Phase IV (KMG-IV): sequencing the most valuable type-strain genomes for metagenomic binning, comparative biology and taxonomic classification.</title>
        <authorList>
            <person name="Goeker M."/>
        </authorList>
    </citation>
    <scope>NUCLEOTIDE SEQUENCE [LARGE SCALE GENOMIC DNA]</scope>
    <source>
        <strain evidence="7 8">DSM 100556</strain>
    </source>
</reference>
<keyword evidence="7" id="KW-0966">Cell projection</keyword>
<sequence>MMLLTVSSSMNSYLQFLTVLIIFVFVLAVTWFFTRWMANLQKGRTYGANIEVIETYKITANKYIQIIKTGDKYLAIGIGKDTITMLAEIPAEQIHLSDKTGDAMPDFKKIFEKAKIMDKDRKNEE</sequence>
<keyword evidence="7" id="KW-0282">Flagellum</keyword>
<dbReference type="GO" id="GO:0016020">
    <property type="term" value="C:membrane"/>
    <property type="evidence" value="ECO:0007669"/>
    <property type="project" value="InterPro"/>
</dbReference>
<accession>A0A4R1QY05</accession>
<dbReference type="RefSeq" id="WP_031390277.1">
    <property type="nucleotide sequence ID" value="NZ_JPNB01000001.1"/>
</dbReference>
<comment type="caution">
    <text evidence="7">The sequence shown here is derived from an EMBL/GenBank/DDBJ whole genome shotgun (WGS) entry which is preliminary data.</text>
</comment>
<keyword evidence="3 6" id="KW-0812">Transmembrane</keyword>
<evidence type="ECO:0000313" key="8">
    <source>
        <dbReference type="Proteomes" id="UP000295718"/>
    </source>
</evidence>
<dbReference type="AlphaFoldDB" id="A0A4R1QY05"/>
<feature type="transmembrane region" description="Helical" evidence="6">
    <location>
        <begin position="12"/>
        <end position="34"/>
    </location>
</feature>
<evidence type="ECO:0000256" key="4">
    <source>
        <dbReference type="ARBA" id="ARBA00022989"/>
    </source>
</evidence>
<dbReference type="GO" id="GO:0044781">
    <property type="term" value="P:bacterial-type flagellum organization"/>
    <property type="evidence" value="ECO:0007669"/>
    <property type="project" value="InterPro"/>
</dbReference>
<evidence type="ECO:0000256" key="1">
    <source>
        <dbReference type="ARBA" id="ARBA00004236"/>
    </source>
</evidence>
<evidence type="ECO:0000256" key="5">
    <source>
        <dbReference type="ARBA" id="ARBA00023136"/>
    </source>
</evidence>
<proteinExistence type="predicted"/>
<name>A0A4R1QY05_9FIRM</name>
<keyword evidence="2" id="KW-1003">Cell membrane</keyword>
<dbReference type="Proteomes" id="UP000295718">
    <property type="component" value="Unassembled WGS sequence"/>
</dbReference>
<organism evidence="7 8">
    <name type="scientific">Kineothrix alysoides</name>
    <dbReference type="NCBI Taxonomy" id="1469948"/>
    <lineage>
        <taxon>Bacteria</taxon>
        <taxon>Bacillati</taxon>
        <taxon>Bacillota</taxon>
        <taxon>Clostridia</taxon>
        <taxon>Lachnospirales</taxon>
        <taxon>Lachnospiraceae</taxon>
        <taxon>Kineothrix</taxon>
    </lineage>
</organism>
<protein>
    <submittedName>
        <fullName evidence="7">Flagellar protein FliO/FliZ</fullName>
    </submittedName>
</protein>
<dbReference type="STRING" id="1469948.GCA_000732725_01561"/>
<keyword evidence="8" id="KW-1185">Reference proteome</keyword>
<evidence type="ECO:0000313" key="7">
    <source>
        <dbReference type="EMBL" id="TCL56580.1"/>
    </source>
</evidence>
<evidence type="ECO:0000256" key="3">
    <source>
        <dbReference type="ARBA" id="ARBA00022692"/>
    </source>
</evidence>
<dbReference type="InterPro" id="IPR022781">
    <property type="entry name" value="Flagellar_biosynth_FliO"/>
</dbReference>
<keyword evidence="7" id="KW-0969">Cilium</keyword>
<dbReference type="EMBL" id="SLUO01000011">
    <property type="protein sequence ID" value="TCL56580.1"/>
    <property type="molecule type" value="Genomic_DNA"/>
</dbReference>
<dbReference type="Pfam" id="PF04347">
    <property type="entry name" value="FliO"/>
    <property type="match status" value="1"/>
</dbReference>
<keyword evidence="5 6" id="KW-0472">Membrane</keyword>